<reference evidence="1" key="1">
    <citation type="submission" date="2020-06" db="EMBL/GenBank/DDBJ databases">
        <authorList>
            <person name="Li T."/>
            <person name="Hu X."/>
            <person name="Zhang T."/>
            <person name="Song X."/>
            <person name="Zhang H."/>
            <person name="Dai N."/>
            <person name="Sheng W."/>
            <person name="Hou X."/>
            <person name="Wei L."/>
        </authorList>
    </citation>
    <scope>NUCLEOTIDE SEQUENCE</scope>
    <source>
        <strain evidence="1">KEN1</strain>
        <tissue evidence="1">Leaf</tissue>
    </source>
</reference>
<organism evidence="1">
    <name type="scientific">Sesamum latifolium</name>
    <dbReference type="NCBI Taxonomy" id="2727402"/>
    <lineage>
        <taxon>Eukaryota</taxon>
        <taxon>Viridiplantae</taxon>
        <taxon>Streptophyta</taxon>
        <taxon>Embryophyta</taxon>
        <taxon>Tracheophyta</taxon>
        <taxon>Spermatophyta</taxon>
        <taxon>Magnoliopsida</taxon>
        <taxon>eudicotyledons</taxon>
        <taxon>Gunneridae</taxon>
        <taxon>Pentapetalae</taxon>
        <taxon>asterids</taxon>
        <taxon>lamiids</taxon>
        <taxon>Lamiales</taxon>
        <taxon>Pedaliaceae</taxon>
        <taxon>Sesamum</taxon>
    </lineage>
</organism>
<dbReference type="PANTHER" id="PTHR33710:SF71">
    <property type="entry name" value="ENDONUCLEASE_EXONUCLEASE_PHOSPHATASE DOMAIN-CONTAINING PROTEIN"/>
    <property type="match status" value="1"/>
</dbReference>
<evidence type="ECO:0000313" key="1">
    <source>
        <dbReference type="EMBL" id="KAL0386422.1"/>
    </source>
</evidence>
<protein>
    <submittedName>
        <fullName evidence="1">Uncharacterized protein</fullName>
    </submittedName>
</protein>
<dbReference type="Gene3D" id="3.60.10.10">
    <property type="entry name" value="Endonuclease/exonuclease/phosphatase"/>
    <property type="match status" value="1"/>
</dbReference>
<sequence>MVDVQFIHCSLLNKRTSAKCLIYVVYGDCDSYHRRLLWGGLQAISEGITDVPWCVLGDFNAVIDPSESCGRTTETTTMAEFREFINEAALVHLPFTGCPYTWHNCSEGSRSLWRRLDRVLVNEVWLAQWSHSSYLSVVPSTSNHSPLILLGSVRRPEWGVFRFDNFLARQSGKINATRAKQRVNQITNSGGTILTEVDQVAAEFVSFFQSLLGGSRQRRSLDLAFLQSQLKHTLSVDEANELLLPITQVEIKEAFFDISEDSAPGPDGYTWAFFKAAWPEIGNDIYAAVTEFFVSGRLLKQLNATMLVLIPKVQLPIRVSEFRPIACCNVVYKAISKILVRRMQ</sequence>
<dbReference type="PANTHER" id="PTHR33710">
    <property type="entry name" value="BNAC02G09200D PROTEIN"/>
    <property type="match status" value="1"/>
</dbReference>
<reference evidence="1" key="2">
    <citation type="journal article" date="2024" name="Plant">
        <title>Genomic evolution and insights into agronomic trait innovations of Sesamum species.</title>
        <authorList>
            <person name="Miao H."/>
            <person name="Wang L."/>
            <person name="Qu L."/>
            <person name="Liu H."/>
            <person name="Sun Y."/>
            <person name="Le M."/>
            <person name="Wang Q."/>
            <person name="Wei S."/>
            <person name="Zheng Y."/>
            <person name="Lin W."/>
            <person name="Duan Y."/>
            <person name="Cao H."/>
            <person name="Xiong S."/>
            <person name="Wang X."/>
            <person name="Wei L."/>
            <person name="Li C."/>
            <person name="Ma Q."/>
            <person name="Ju M."/>
            <person name="Zhao R."/>
            <person name="Li G."/>
            <person name="Mu C."/>
            <person name="Tian Q."/>
            <person name="Mei H."/>
            <person name="Zhang T."/>
            <person name="Gao T."/>
            <person name="Zhang H."/>
        </authorList>
    </citation>
    <scope>NUCLEOTIDE SEQUENCE</scope>
    <source>
        <strain evidence="1">KEN1</strain>
    </source>
</reference>
<comment type="caution">
    <text evidence="1">The sequence shown here is derived from an EMBL/GenBank/DDBJ whole genome shotgun (WGS) entry which is preliminary data.</text>
</comment>
<proteinExistence type="predicted"/>
<dbReference type="SUPFAM" id="SSF56219">
    <property type="entry name" value="DNase I-like"/>
    <property type="match status" value="1"/>
</dbReference>
<dbReference type="EMBL" id="JACGWN010000157">
    <property type="protein sequence ID" value="KAL0386422.1"/>
    <property type="molecule type" value="Genomic_DNA"/>
</dbReference>
<dbReference type="AlphaFoldDB" id="A0AAW2S2X4"/>
<name>A0AAW2S2X4_9LAMI</name>
<dbReference type="InterPro" id="IPR036691">
    <property type="entry name" value="Endo/exonu/phosph_ase_sf"/>
</dbReference>
<accession>A0AAW2S2X4</accession>
<gene>
    <name evidence="1" type="ORF">Slati_4603400</name>
</gene>